<comment type="caution">
    <text evidence="9">The sequence shown here is derived from an EMBL/GenBank/DDBJ whole genome shotgun (WGS) entry which is preliminary data.</text>
</comment>
<dbReference type="SUPFAM" id="SSF55083">
    <property type="entry name" value="6-hydroxymethyl-7,8-dihydropterin pyrophosphokinase, HPPK"/>
    <property type="match status" value="1"/>
</dbReference>
<evidence type="ECO:0000313" key="10">
    <source>
        <dbReference type="Proteomes" id="UP000646426"/>
    </source>
</evidence>
<evidence type="ECO:0000256" key="1">
    <source>
        <dbReference type="ARBA" id="ARBA00005051"/>
    </source>
</evidence>
<accession>A0A918SY15</accession>
<dbReference type="EMBL" id="BMYD01000002">
    <property type="protein sequence ID" value="GHA78448.1"/>
    <property type="molecule type" value="Genomic_DNA"/>
</dbReference>
<dbReference type="InterPro" id="IPR035907">
    <property type="entry name" value="Hppk_sf"/>
</dbReference>
<dbReference type="GO" id="GO:0003848">
    <property type="term" value="F:2-amino-4-hydroxy-6-hydroxymethyldihydropteridine diphosphokinase activity"/>
    <property type="evidence" value="ECO:0007669"/>
    <property type="project" value="UniProtKB-EC"/>
</dbReference>
<keyword evidence="5" id="KW-0418">Kinase</keyword>
<evidence type="ECO:0000259" key="8">
    <source>
        <dbReference type="Pfam" id="PF01288"/>
    </source>
</evidence>
<dbReference type="Gene3D" id="3.30.70.560">
    <property type="entry name" value="7,8-Dihydro-6-hydroxymethylpterin-pyrophosphokinase HPPK"/>
    <property type="match status" value="1"/>
</dbReference>
<evidence type="ECO:0000256" key="2">
    <source>
        <dbReference type="ARBA" id="ARBA00013253"/>
    </source>
</evidence>
<evidence type="ECO:0000256" key="5">
    <source>
        <dbReference type="ARBA" id="ARBA00022777"/>
    </source>
</evidence>
<organism evidence="9 10">
    <name type="scientific">Cognatilysobacter bugurensis</name>
    <dbReference type="NCBI Taxonomy" id="543356"/>
    <lineage>
        <taxon>Bacteria</taxon>
        <taxon>Pseudomonadati</taxon>
        <taxon>Pseudomonadota</taxon>
        <taxon>Gammaproteobacteria</taxon>
        <taxon>Lysobacterales</taxon>
        <taxon>Lysobacteraceae</taxon>
        <taxon>Cognatilysobacter</taxon>
    </lineage>
</organism>
<name>A0A918SY15_9GAMM</name>
<keyword evidence="7" id="KW-0289">Folate biosynthesis</keyword>
<evidence type="ECO:0000256" key="3">
    <source>
        <dbReference type="ARBA" id="ARBA00022679"/>
    </source>
</evidence>
<dbReference type="Proteomes" id="UP000646426">
    <property type="component" value="Unassembled WGS sequence"/>
</dbReference>
<dbReference type="GO" id="GO:0005524">
    <property type="term" value="F:ATP binding"/>
    <property type="evidence" value="ECO:0007669"/>
    <property type="project" value="UniProtKB-KW"/>
</dbReference>
<reference evidence="9" key="1">
    <citation type="journal article" date="2014" name="Int. J. Syst. Evol. Microbiol.">
        <title>Complete genome sequence of Corynebacterium casei LMG S-19264T (=DSM 44701T), isolated from a smear-ripened cheese.</title>
        <authorList>
            <consortium name="US DOE Joint Genome Institute (JGI-PGF)"/>
            <person name="Walter F."/>
            <person name="Albersmeier A."/>
            <person name="Kalinowski J."/>
            <person name="Ruckert C."/>
        </authorList>
    </citation>
    <scope>NUCLEOTIDE SEQUENCE</scope>
    <source>
        <strain evidence="9">KCTC 23077</strain>
    </source>
</reference>
<feature type="domain" description="7,8-dihydro-6-hydroxymethylpterin-pyrophosphokinase" evidence="8">
    <location>
        <begin position="7"/>
        <end position="115"/>
    </location>
</feature>
<evidence type="ECO:0000313" key="9">
    <source>
        <dbReference type="EMBL" id="GHA78448.1"/>
    </source>
</evidence>
<evidence type="ECO:0000256" key="4">
    <source>
        <dbReference type="ARBA" id="ARBA00022741"/>
    </source>
</evidence>
<evidence type="ECO:0000256" key="7">
    <source>
        <dbReference type="ARBA" id="ARBA00022909"/>
    </source>
</evidence>
<evidence type="ECO:0000256" key="6">
    <source>
        <dbReference type="ARBA" id="ARBA00022840"/>
    </source>
</evidence>
<keyword evidence="4" id="KW-0547">Nucleotide-binding</keyword>
<sequence>MQWLLLLGAEAQHDTLDAALEALRTLGEVEPLTRERLTDAASGAPKRYRNRLVSLDVPLDREALVDACKAIERAFGRGSVDGVPLDIDVLACCVDTHWQVDAHARAKGEFDAPHVRLLLADAGLDGRFDAAG</sequence>
<dbReference type="GO" id="GO:0046656">
    <property type="term" value="P:folic acid biosynthetic process"/>
    <property type="evidence" value="ECO:0007669"/>
    <property type="project" value="UniProtKB-KW"/>
</dbReference>
<keyword evidence="6" id="KW-0067">ATP-binding</keyword>
<keyword evidence="10" id="KW-1185">Reference proteome</keyword>
<dbReference type="Pfam" id="PF01288">
    <property type="entry name" value="HPPK"/>
    <property type="match status" value="1"/>
</dbReference>
<dbReference type="AlphaFoldDB" id="A0A918SY15"/>
<keyword evidence="3" id="KW-0808">Transferase</keyword>
<proteinExistence type="predicted"/>
<dbReference type="GO" id="GO:0016301">
    <property type="term" value="F:kinase activity"/>
    <property type="evidence" value="ECO:0007669"/>
    <property type="project" value="UniProtKB-KW"/>
</dbReference>
<protein>
    <recommendedName>
        <fullName evidence="2">2-amino-4-hydroxy-6-hydroxymethyldihydropteridine diphosphokinase</fullName>
        <ecNumber evidence="2">2.7.6.3</ecNumber>
    </recommendedName>
</protein>
<dbReference type="InterPro" id="IPR000550">
    <property type="entry name" value="Hppk"/>
</dbReference>
<dbReference type="EC" id="2.7.6.3" evidence="2"/>
<reference evidence="9" key="2">
    <citation type="submission" date="2020-09" db="EMBL/GenBank/DDBJ databases">
        <authorList>
            <person name="Sun Q."/>
            <person name="Kim S."/>
        </authorList>
    </citation>
    <scope>NUCLEOTIDE SEQUENCE</scope>
    <source>
        <strain evidence="9">KCTC 23077</strain>
    </source>
</reference>
<gene>
    <name evidence="9" type="ORF">GCM10007067_14570</name>
</gene>
<dbReference type="RefSeq" id="WP_189454941.1">
    <property type="nucleotide sequence ID" value="NZ_BMYD01000002.1"/>
</dbReference>
<comment type="pathway">
    <text evidence="1">Cofactor biosynthesis; tetrahydrofolate biosynthesis; 2-amino-4-hydroxy-6-hydroxymethyl-7,8-dihydropteridine diphosphate from 7,8-dihydroneopterin triphosphate: step 4/4.</text>
</comment>